<accession>A0ABP9VTQ0</accession>
<feature type="domain" description="Multidrug resistance protein MdtA-like beta-barrel" evidence="5">
    <location>
        <begin position="259"/>
        <end position="320"/>
    </location>
</feature>
<dbReference type="InterPro" id="IPR058625">
    <property type="entry name" value="MdtA-like_BSH"/>
</dbReference>
<feature type="domain" description="Multidrug resistance protein MdtA-like barrel-sandwich hybrid" evidence="4">
    <location>
        <begin position="112"/>
        <end position="232"/>
    </location>
</feature>
<evidence type="ECO:0000256" key="3">
    <source>
        <dbReference type="SAM" id="MobiDB-lite"/>
    </source>
</evidence>
<dbReference type="Gene3D" id="2.40.30.170">
    <property type="match status" value="1"/>
</dbReference>
<dbReference type="PANTHER" id="PTHR30158:SF23">
    <property type="entry name" value="MULTIDRUG RESISTANCE PROTEIN MEXA"/>
    <property type="match status" value="1"/>
</dbReference>
<dbReference type="Pfam" id="PF25989">
    <property type="entry name" value="YknX_C"/>
    <property type="match status" value="1"/>
</dbReference>
<reference evidence="7 8" key="1">
    <citation type="submission" date="2024-02" db="EMBL/GenBank/DDBJ databases">
        <title>Rhodopirellula caenicola NBRC 110016.</title>
        <authorList>
            <person name="Ichikawa N."/>
            <person name="Katano-Makiyama Y."/>
            <person name="Hidaka K."/>
        </authorList>
    </citation>
    <scope>NUCLEOTIDE SEQUENCE [LARGE SCALE GENOMIC DNA]</scope>
    <source>
        <strain evidence="7 8">NBRC 110016</strain>
    </source>
</reference>
<feature type="coiled-coil region" evidence="2">
    <location>
        <begin position="151"/>
        <end position="209"/>
    </location>
</feature>
<dbReference type="Pfam" id="PF25944">
    <property type="entry name" value="Beta-barrel_RND"/>
    <property type="match status" value="1"/>
</dbReference>
<dbReference type="InterPro" id="IPR058626">
    <property type="entry name" value="MdtA-like_b-barrel"/>
</dbReference>
<protein>
    <submittedName>
        <fullName evidence="7">Multidrug resistance protein MdtA</fullName>
    </submittedName>
</protein>
<dbReference type="Gene3D" id="2.40.50.100">
    <property type="match status" value="1"/>
</dbReference>
<dbReference type="SUPFAM" id="SSF111369">
    <property type="entry name" value="HlyD-like secretion proteins"/>
    <property type="match status" value="1"/>
</dbReference>
<evidence type="ECO:0000256" key="1">
    <source>
        <dbReference type="ARBA" id="ARBA00009477"/>
    </source>
</evidence>
<evidence type="ECO:0000259" key="4">
    <source>
        <dbReference type="Pfam" id="PF25917"/>
    </source>
</evidence>
<dbReference type="NCBIfam" id="TIGR01730">
    <property type="entry name" value="RND_mfp"/>
    <property type="match status" value="1"/>
</dbReference>
<evidence type="ECO:0000313" key="8">
    <source>
        <dbReference type="Proteomes" id="UP001416858"/>
    </source>
</evidence>
<dbReference type="Gene3D" id="1.10.287.470">
    <property type="entry name" value="Helix hairpin bin"/>
    <property type="match status" value="1"/>
</dbReference>
<evidence type="ECO:0000259" key="5">
    <source>
        <dbReference type="Pfam" id="PF25944"/>
    </source>
</evidence>
<dbReference type="Pfam" id="PF25917">
    <property type="entry name" value="BSH_RND"/>
    <property type="match status" value="1"/>
</dbReference>
<organism evidence="7 8">
    <name type="scientific">Novipirellula caenicola</name>
    <dbReference type="NCBI Taxonomy" id="1536901"/>
    <lineage>
        <taxon>Bacteria</taxon>
        <taxon>Pseudomonadati</taxon>
        <taxon>Planctomycetota</taxon>
        <taxon>Planctomycetia</taxon>
        <taxon>Pirellulales</taxon>
        <taxon>Pirellulaceae</taxon>
        <taxon>Novipirellula</taxon>
    </lineage>
</organism>
<dbReference type="InterPro" id="IPR006143">
    <property type="entry name" value="RND_pump_MFP"/>
</dbReference>
<dbReference type="EMBL" id="BAABRO010000006">
    <property type="protein sequence ID" value="GAA5507603.1"/>
    <property type="molecule type" value="Genomic_DNA"/>
</dbReference>
<keyword evidence="2" id="KW-0175">Coiled coil</keyword>
<dbReference type="Gene3D" id="2.40.420.20">
    <property type="match status" value="1"/>
</dbReference>
<feature type="region of interest" description="Disordered" evidence="3">
    <location>
        <begin position="49"/>
        <end position="81"/>
    </location>
</feature>
<dbReference type="PANTHER" id="PTHR30158">
    <property type="entry name" value="ACRA/E-RELATED COMPONENT OF DRUG EFFLUX TRANSPORTER"/>
    <property type="match status" value="1"/>
</dbReference>
<comment type="similarity">
    <text evidence="1">Belongs to the membrane fusion protein (MFP) (TC 8.A.1) family.</text>
</comment>
<evidence type="ECO:0000259" key="6">
    <source>
        <dbReference type="Pfam" id="PF25989"/>
    </source>
</evidence>
<keyword evidence="8" id="KW-1185">Reference proteome</keyword>
<comment type="caution">
    <text evidence="7">The sequence shown here is derived from an EMBL/GenBank/DDBJ whole genome shotgun (WGS) entry which is preliminary data.</text>
</comment>
<sequence>MKISAFRTIILGVSFLVLLPACNKLSDLKNQYYVSHAEAFPSEGLASHAEHRVGEPGSHKDQNHQVDHHDGHQDEHRSEHHGAHKIVVTTPVAKDVVSTQQFVCQIHSWRHIEVCALEGGYLETIAVQEGQRVKQGDLLFKILPTLYEARLESDMAEAQLAQIELQNTERLFEQNIVAQPEVALAKAKLAKAQAKVNLAQAELNFTTLRAPFDGIVDKQHEQQGSLIEEGDVLTTLSDNSTMWAYFNVPEARYLQYEASPDKDNVKVELVLADGNKFPHAGTIGAIEADFNNETGNIAFRGDFPNPQHLLRHGQTGTVLLSRVVANAIVIPQRATFEILAKKYAFVVGDDGVAQQREIVVQSEQDDIYLIKDGLDVNEKIVLEGIRQVRDGEHVQYEFQAAEDVLRSLKYHAE</sequence>
<dbReference type="Proteomes" id="UP001416858">
    <property type="component" value="Unassembled WGS sequence"/>
</dbReference>
<proteinExistence type="inferred from homology"/>
<evidence type="ECO:0000256" key="2">
    <source>
        <dbReference type="SAM" id="Coils"/>
    </source>
</evidence>
<dbReference type="InterPro" id="IPR058637">
    <property type="entry name" value="YknX-like_C"/>
</dbReference>
<evidence type="ECO:0000313" key="7">
    <source>
        <dbReference type="EMBL" id="GAA5507603.1"/>
    </source>
</evidence>
<gene>
    <name evidence="7" type="primary">mdtA_8</name>
    <name evidence="7" type="ORF">Rcae01_03060</name>
</gene>
<name>A0ABP9VTQ0_9BACT</name>
<feature type="domain" description="YknX-like C-terminal permuted SH3-like" evidence="6">
    <location>
        <begin position="327"/>
        <end position="395"/>
    </location>
</feature>
<dbReference type="RefSeq" id="WP_345684458.1">
    <property type="nucleotide sequence ID" value="NZ_BAABRO010000006.1"/>
</dbReference>